<dbReference type="AlphaFoldDB" id="A0A9P1MBG3"/>
<evidence type="ECO:0000256" key="1">
    <source>
        <dbReference type="SAM" id="MobiDB-lite"/>
    </source>
</evidence>
<dbReference type="Proteomes" id="UP000838763">
    <property type="component" value="Unassembled WGS sequence"/>
</dbReference>
<name>A0A9P1MBG3_9PEZI</name>
<dbReference type="EMBL" id="CALLCH030000012">
    <property type="protein sequence ID" value="CAI4214689.1"/>
    <property type="molecule type" value="Genomic_DNA"/>
</dbReference>
<sequence>MSGPEAGRPREPGTPRNANAARDAVLSTPELLVLTLEHLDIKTLLVDAQLVCSQWRDLINSTASLQRQLFFLPAADRRGANGDMAGPGEGSYAELNPLLVKFFGPFYPTELPGFREGRFSSFDEVDEDYYDALAGLKRKWAGGATRPAAAGAAFAQDSSGARAGWKPAALEFPLGLRMGQLWEHVEGSFLHGAKVTVLDRRFIEESTCRQMKLSGYHREFWRRVGGADLFVFGIVMDASDRMDLRRKRGFTGMGVHVSRRVE</sequence>
<dbReference type="SUPFAM" id="SSF81383">
    <property type="entry name" value="F-box domain"/>
    <property type="match status" value="1"/>
</dbReference>
<evidence type="ECO:0008006" key="4">
    <source>
        <dbReference type="Google" id="ProtNLM"/>
    </source>
</evidence>
<reference evidence="2" key="1">
    <citation type="submission" date="2022-11" db="EMBL/GenBank/DDBJ databases">
        <authorList>
            <person name="Scott C."/>
            <person name="Bruce N."/>
        </authorList>
    </citation>
    <scope>NUCLEOTIDE SEQUENCE</scope>
</reference>
<comment type="caution">
    <text evidence="2">The sequence shown here is derived from an EMBL/GenBank/DDBJ whole genome shotgun (WGS) entry which is preliminary data.</text>
</comment>
<dbReference type="Gene3D" id="1.20.1280.50">
    <property type="match status" value="1"/>
</dbReference>
<evidence type="ECO:0000313" key="2">
    <source>
        <dbReference type="EMBL" id="CAI4214689.1"/>
    </source>
</evidence>
<keyword evidence="3" id="KW-1185">Reference proteome</keyword>
<evidence type="ECO:0000313" key="3">
    <source>
        <dbReference type="Proteomes" id="UP000838763"/>
    </source>
</evidence>
<dbReference type="OrthoDB" id="3800738at2759"/>
<accession>A0A9P1MBG3</accession>
<feature type="region of interest" description="Disordered" evidence="1">
    <location>
        <begin position="1"/>
        <end position="22"/>
    </location>
</feature>
<proteinExistence type="predicted"/>
<gene>
    <name evidence="2" type="ORF">PPNO1_LOCUS4416</name>
</gene>
<organism evidence="2 3">
    <name type="scientific">Parascedosporium putredinis</name>
    <dbReference type="NCBI Taxonomy" id="1442378"/>
    <lineage>
        <taxon>Eukaryota</taxon>
        <taxon>Fungi</taxon>
        <taxon>Dikarya</taxon>
        <taxon>Ascomycota</taxon>
        <taxon>Pezizomycotina</taxon>
        <taxon>Sordariomycetes</taxon>
        <taxon>Hypocreomycetidae</taxon>
        <taxon>Microascales</taxon>
        <taxon>Microascaceae</taxon>
        <taxon>Parascedosporium</taxon>
    </lineage>
</organism>
<protein>
    <recommendedName>
        <fullName evidence="4">F-box domain-containing protein</fullName>
    </recommendedName>
</protein>
<dbReference type="InterPro" id="IPR036047">
    <property type="entry name" value="F-box-like_dom_sf"/>
</dbReference>